<comment type="caution">
    <text evidence="2">The sequence shown here is derived from an EMBL/GenBank/DDBJ whole genome shotgun (WGS) entry which is preliminary data.</text>
</comment>
<dbReference type="Pfam" id="PF04474">
    <property type="entry name" value="DUF554"/>
    <property type="match status" value="1"/>
</dbReference>
<dbReference type="AlphaFoldDB" id="A0A9D8KEV3"/>
<feature type="transmembrane region" description="Helical" evidence="1">
    <location>
        <begin position="221"/>
        <end position="240"/>
    </location>
</feature>
<feature type="transmembrane region" description="Helical" evidence="1">
    <location>
        <begin position="56"/>
        <end position="74"/>
    </location>
</feature>
<feature type="transmembrane region" description="Helical" evidence="1">
    <location>
        <begin position="95"/>
        <end position="118"/>
    </location>
</feature>
<proteinExistence type="predicted"/>
<name>A0A9D8KEV3_9DELT</name>
<feature type="transmembrane region" description="Helical" evidence="1">
    <location>
        <begin position="138"/>
        <end position="160"/>
    </location>
</feature>
<evidence type="ECO:0000256" key="1">
    <source>
        <dbReference type="SAM" id="Phobius"/>
    </source>
</evidence>
<dbReference type="InterPro" id="IPR007563">
    <property type="entry name" value="DUF554"/>
</dbReference>
<feature type="transmembrane region" description="Helical" evidence="1">
    <location>
        <begin position="6"/>
        <end position="25"/>
    </location>
</feature>
<accession>A0A9D8KEV3</accession>
<dbReference type="Proteomes" id="UP000809273">
    <property type="component" value="Unassembled WGS sequence"/>
</dbReference>
<evidence type="ECO:0000313" key="3">
    <source>
        <dbReference type="Proteomes" id="UP000809273"/>
    </source>
</evidence>
<dbReference type="EMBL" id="JAFGIX010000045">
    <property type="protein sequence ID" value="MBN1573248.1"/>
    <property type="molecule type" value="Genomic_DNA"/>
</dbReference>
<dbReference type="PANTHER" id="PTHR36111:SF2">
    <property type="entry name" value="INNER MEMBRANE PROTEIN"/>
    <property type="match status" value="1"/>
</dbReference>
<keyword evidence="1" id="KW-0472">Membrane</keyword>
<gene>
    <name evidence="2" type="ORF">JW984_08655</name>
</gene>
<protein>
    <submittedName>
        <fullName evidence="2">DUF554 domain-containing protein</fullName>
    </submittedName>
</protein>
<evidence type="ECO:0000313" key="2">
    <source>
        <dbReference type="EMBL" id="MBN1573248.1"/>
    </source>
</evidence>
<reference evidence="2" key="2">
    <citation type="submission" date="2021-01" db="EMBL/GenBank/DDBJ databases">
        <authorList>
            <person name="Hahn C.R."/>
            <person name="Youssef N.H."/>
            <person name="Elshahed M."/>
        </authorList>
    </citation>
    <scope>NUCLEOTIDE SEQUENCE</scope>
    <source>
        <strain evidence="2">Zod_Metabat.24</strain>
    </source>
</reference>
<keyword evidence="1" id="KW-0812">Transmembrane</keyword>
<feature type="transmembrane region" description="Helical" evidence="1">
    <location>
        <begin position="32"/>
        <end position="50"/>
    </location>
</feature>
<sequence>MKGTIVNVIAVVFGSLVGIFFSWFVTPKIRRILIQGLGLAVILIGVSMAIKTNNVLIVAGSMILGGVLGEVIDIEAVLDRFGEWLKSKFRSGSGTFVTGFVTASLVYCVGAMAVVGSLEEGINGDASILYTKSLLDGVASVAFASTLGIGVIFSIIPVFIYQGALTVMGIYLKNILTDPVIAELTSTGGLLILGIGLNLIFGGIDDAGENEAAVSPQRVKIKVGNLLPALIFAVIISFLAEHFSG</sequence>
<feature type="transmembrane region" description="Helical" evidence="1">
    <location>
        <begin position="180"/>
        <end position="201"/>
    </location>
</feature>
<keyword evidence="1" id="KW-1133">Transmembrane helix</keyword>
<dbReference type="PANTHER" id="PTHR36111">
    <property type="entry name" value="INNER MEMBRANE PROTEIN-RELATED"/>
    <property type="match status" value="1"/>
</dbReference>
<reference evidence="2" key="1">
    <citation type="journal article" date="2021" name="Environ. Microbiol.">
        <title>Genomic characterization of three novel Desulfobacterota classes expand the metabolic and phylogenetic diversity of the phylum.</title>
        <authorList>
            <person name="Murphy C.L."/>
            <person name="Biggerstaff J."/>
            <person name="Eichhorn A."/>
            <person name="Ewing E."/>
            <person name="Shahan R."/>
            <person name="Soriano D."/>
            <person name="Stewart S."/>
            <person name="VanMol K."/>
            <person name="Walker R."/>
            <person name="Walters P."/>
            <person name="Elshahed M.S."/>
            <person name="Youssef N.H."/>
        </authorList>
    </citation>
    <scope>NUCLEOTIDE SEQUENCE</scope>
    <source>
        <strain evidence="2">Zod_Metabat.24</strain>
    </source>
</reference>
<organism evidence="2 3">
    <name type="scientific">Candidatus Zymogenus saltonus</name>
    <dbReference type="NCBI Taxonomy" id="2844893"/>
    <lineage>
        <taxon>Bacteria</taxon>
        <taxon>Deltaproteobacteria</taxon>
        <taxon>Candidatus Zymogenia</taxon>
        <taxon>Candidatus Zymogeniales</taxon>
        <taxon>Candidatus Zymogenaceae</taxon>
        <taxon>Candidatus Zymogenus</taxon>
    </lineage>
</organism>